<dbReference type="GO" id="GO:0015074">
    <property type="term" value="P:DNA integration"/>
    <property type="evidence" value="ECO:0007669"/>
    <property type="project" value="InterPro"/>
</dbReference>
<gene>
    <name evidence="3" type="ORF">S01H1_49726</name>
</gene>
<name>X0WMU2_9ZZZZ</name>
<comment type="caution">
    <text evidence="3">The sequence shown here is derived from an EMBL/GenBank/DDBJ whole genome shotgun (WGS) entry which is preliminary data.</text>
</comment>
<dbReference type="PROSITE" id="PS50994">
    <property type="entry name" value="INTEGRASE"/>
    <property type="match status" value="1"/>
</dbReference>
<reference evidence="3" key="1">
    <citation type="journal article" date="2014" name="Front. Microbiol.">
        <title>High frequency of phylogenetically diverse reductive dehalogenase-homologous genes in deep subseafloor sedimentary metagenomes.</title>
        <authorList>
            <person name="Kawai M."/>
            <person name="Futagami T."/>
            <person name="Toyoda A."/>
            <person name="Takaki Y."/>
            <person name="Nishi S."/>
            <person name="Hori S."/>
            <person name="Arai W."/>
            <person name="Tsubouchi T."/>
            <person name="Morono Y."/>
            <person name="Uchiyama I."/>
            <person name="Ito T."/>
            <person name="Fujiyama A."/>
            <person name="Inagaki F."/>
            <person name="Takami H."/>
        </authorList>
    </citation>
    <scope>NUCLEOTIDE SEQUENCE</scope>
    <source>
        <strain evidence="3">Expedition CK06-06</strain>
    </source>
</reference>
<feature type="region of interest" description="Disordered" evidence="1">
    <location>
        <begin position="1"/>
        <end position="23"/>
    </location>
</feature>
<organism evidence="3">
    <name type="scientific">marine sediment metagenome</name>
    <dbReference type="NCBI Taxonomy" id="412755"/>
    <lineage>
        <taxon>unclassified sequences</taxon>
        <taxon>metagenomes</taxon>
        <taxon>ecological metagenomes</taxon>
    </lineage>
</organism>
<protein>
    <recommendedName>
        <fullName evidence="2">Integrase catalytic domain-containing protein</fullName>
    </recommendedName>
</protein>
<sequence length="251" mass="29080">RFTRTKPAVPKIGERAKPDPKGLPGHIRIDTMHQGDFNDQKGVYHINAVDEVTQWEIVASVQRISEAYLVPVLENMLVQFPFIIRGFHSDNGSEFVNKTVAALLNKMLIRFTKSRARHTNDNGLVESKNGSVVQKQLGYAYIPQRCAELINEFNRDFFNPYINFHRPCFFPVTVIDHKGKINKTYPYEEVRTPYERLRSMPQAESYLYPGVALEQLRRIANQMSDNQFAERMVKARSNLFQQISRFTNRVA</sequence>
<dbReference type="AlphaFoldDB" id="X0WMU2"/>
<dbReference type="InterPro" id="IPR036397">
    <property type="entry name" value="RNaseH_sf"/>
</dbReference>
<accession>X0WMU2</accession>
<dbReference type="InterPro" id="IPR001584">
    <property type="entry name" value="Integrase_cat-core"/>
</dbReference>
<dbReference type="InterPro" id="IPR012337">
    <property type="entry name" value="RNaseH-like_sf"/>
</dbReference>
<dbReference type="Gene3D" id="3.30.420.10">
    <property type="entry name" value="Ribonuclease H-like superfamily/Ribonuclease H"/>
    <property type="match status" value="1"/>
</dbReference>
<dbReference type="GO" id="GO:0003676">
    <property type="term" value="F:nucleic acid binding"/>
    <property type="evidence" value="ECO:0007669"/>
    <property type="project" value="InterPro"/>
</dbReference>
<dbReference type="EMBL" id="BARS01032001">
    <property type="protein sequence ID" value="GAG24537.1"/>
    <property type="molecule type" value="Genomic_DNA"/>
</dbReference>
<feature type="non-terminal residue" evidence="3">
    <location>
        <position position="1"/>
    </location>
</feature>
<proteinExistence type="predicted"/>
<evidence type="ECO:0000313" key="3">
    <source>
        <dbReference type="EMBL" id="GAG24537.1"/>
    </source>
</evidence>
<evidence type="ECO:0000259" key="2">
    <source>
        <dbReference type="PROSITE" id="PS50994"/>
    </source>
</evidence>
<feature type="domain" description="Integrase catalytic" evidence="2">
    <location>
        <begin position="16"/>
        <end position="194"/>
    </location>
</feature>
<evidence type="ECO:0000256" key="1">
    <source>
        <dbReference type="SAM" id="MobiDB-lite"/>
    </source>
</evidence>
<dbReference type="Pfam" id="PF00665">
    <property type="entry name" value="rve"/>
    <property type="match status" value="1"/>
</dbReference>
<dbReference type="SUPFAM" id="SSF53098">
    <property type="entry name" value="Ribonuclease H-like"/>
    <property type="match status" value="1"/>
</dbReference>